<dbReference type="EMBL" id="NPCC01000005">
    <property type="protein sequence ID" value="PAE90089.1"/>
    <property type="molecule type" value="Genomic_DNA"/>
</dbReference>
<evidence type="ECO:0000313" key="5">
    <source>
        <dbReference type="Proteomes" id="UP000216207"/>
    </source>
</evidence>
<dbReference type="Pfam" id="PF20085">
    <property type="entry name" value="TGL"/>
    <property type="match status" value="1"/>
</dbReference>
<dbReference type="Proteomes" id="UP000216207">
    <property type="component" value="Unassembled WGS sequence"/>
</dbReference>
<keyword evidence="2" id="KW-0749">Sporulation</keyword>
<dbReference type="InterPro" id="IPR020916">
    <property type="entry name" value="Gln_gamma-glutamylTfrase_bac"/>
</dbReference>
<accession>A0A268P3J8</accession>
<comment type="caution">
    <text evidence="4">The sequence shown here is derived from an EMBL/GenBank/DDBJ whole genome shotgun (WGS) entry which is preliminary data.</text>
</comment>
<proteinExistence type="inferred from homology"/>
<evidence type="ECO:0000256" key="3">
    <source>
        <dbReference type="ARBA" id="ARBA00023315"/>
    </source>
</evidence>
<evidence type="ECO:0000256" key="1">
    <source>
        <dbReference type="ARBA" id="ARBA00022679"/>
    </source>
</evidence>
<keyword evidence="1 4" id="KW-0808">Transferase</keyword>
<organism evidence="4 5">
    <name type="scientific">Shouchella clausii</name>
    <name type="common">Alkalihalobacillus clausii</name>
    <dbReference type="NCBI Taxonomy" id="79880"/>
    <lineage>
        <taxon>Bacteria</taxon>
        <taxon>Bacillati</taxon>
        <taxon>Bacillota</taxon>
        <taxon>Bacilli</taxon>
        <taxon>Bacillales</taxon>
        <taxon>Bacillaceae</taxon>
        <taxon>Shouchella</taxon>
    </lineage>
</organism>
<dbReference type="HAMAP" id="MF_00727">
    <property type="entry name" value="Tgl"/>
    <property type="match status" value="1"/>
</dbReference>
<keyword evidence="3" id="KW-0012">Acyltransferase</keyword>
<sequence length="298" mass="33789">MLALALAIKRRAVRPFCRIGFNNRIKGAGPMIEIAGKPLQTIPSHGLSQAERAILTSLLESNATYRYQSVDELSFEVALRLHTVEASIAMFHSGASFESFQQSYCNPRFWQRMPNGAFQLKPSVRPSDAINDIFLNGRAYGFECATAIIILFYKAVLDSIDRPSFDRLFQGLYLYSWEHDEDLQLVTRKGTDYCIGDCVYFNNPDFAPYNSVWRGENAIKLDRDLYFGHGIGIQPSAEIIRILNEQRIPGSQTSAYLLDQVTRLNFKLVRTFSATGYTPRTGLLDAIVVEMGERIHFY</sequence>
<dbReference type="AlphaFoldDB" id="A0A268P3J8"/>
<dbReference type="NCBIfam" id="NF002869">
    <property type="entry name" value="PRK03187.1"/>
    <property type="match status" value="1"/>
</dbReference>
<dbReference type="GO" id="GO:0003810">
    <property type="term" value="F:protein-glutamine gamma-glutamyltransferase activity"/>
    <property type="evidence" value="ECO:0007669"/>
    <property type="project" value="InterPro"/>
</dbReference>
<protein>
    <submittedName>
        <fullName evidence="4">Protein-glutamine gamma-glutamyltransferase</fullName>
    </submittedName>
</protein>
<evidence type="ECO:0000256" key="2">
    <source>
        <dbReference type="ARBA" id="ARBA00022969"/>
    </source>
</evidence>
<gene>
    <name evidence="4" type="ORF">CHH72_03665</name>
</gene>
<name>A0A268P3J8_SHOCL</name>
<reference evidence="4 5" key="1">
    <citation type="submission" date="2017-07" db="EMBL/GenBank/DDBJ databases">
        <title>Isolation and whole genome analysis of endospore-forming bacteria from heroin.</title>
        <authorList>
            <person name="Kalinowski J."/>
            <person name="Ahrens B."/>
            <person name="Al-Dilaimi A."/>
            <person name="Winkler A."/>
            <person name="Wibberg D."/>
            <person name="Schleenbecker U."/>
            <person name="Ruckert C."/>
            <person name="Wolfel R."/>
            <person name="Grass G."/>
        </authorList>
    </citation>
    <scope>NUCLEOTIDE SEQUENCE [LARGE SCALE GENOMIC DNA]</scope>
    <source>
        <strain evidence="4 5">7539</strain>
    </source>
</reference>
<dbReference type="GO" id="GO:0030435">
    <property type="term" value="P:sporulation resulting in formation of a cellular spore"/>
    <property type="evidence" value="ECO:0007669"/>
    <property type="project" value="UniProtKB-KW"/>
</dbReference>
<evidence type="ECO:0000313" key="4">
    <source>
        <dbReference type="EMBL" id="PAE90089.1"/>
    </source>
</evidence>